<comment type="caution">
    <text evidence="10">The sequence shown here is derived from an EMBL/GenBank/DDBJ whole genome shotgun (WGS) entry which is preliminary data.</text>
</comment>
<organism evidence="10 11">
    <name type="scientific">Putridiphycobacter roseus</name>
    <dbReference type="NCBI Taxonomy" id="2219161"/>
    <lineage>
        <taxon>Bacteria</taxon>
        <taxon>Pseudomonadati</taxon>
        <taxon>Bacteroidota</taxon>
        <taxon>Flavobacteriia</taxon>
        <taxon>Flavobacteriales</taxon>
        <taxon>Crocinitomicaceae</taxon>
        <taxon>Putridiphycobacter</taxon>
    </lineage>
</organism>
<dbReference type="Gene3D" id="3.30.450.20">
    <property type="entry name" value="PAS domain"/>
    <property type="match status" value="1"/>
</dbReference>
<dbReference type="NCBIfam" id="TIGR00229">
    <property type="entry name" value="sensory_box"/>
    <property type="match status" value="1"/>
</dbReference>
<reference evidence="10 11" key="1">
    <citation type="submission" date="2018-06" db="EMBL/GenBank/DDBJ databases">
        <title>The draft genome sequence of Crocinitomix sp. SM1701.</title>
        <authorList>
            <person name="Zhang X."/>
        </authorList>
    </citation>
    <scope>NUCLEOTIDE SEQUENCE [LARGE SCALE GENOMIC DNA]</scope>
    <source>
        <strain evidence="10 11">SM1701</strain>
    </source>
</reference>
<dbReference type="EMBL" id="QKSB01000004">
    <property type="protein sequence ID" value="PZE17419.1"/>
    <property type="molecule type" value="Genomic_DNA"/>
</dbReference>
<evidence type="ECO:0000256" key="8">
    <source>
        <dbReference type="ARBA" id="ARBA00023026"/>
    </source>
</evidence>
<dbReference type="CDD" id="cd00130">
    <property type="entry name" value="PAS"/>
    <property type="match status" value="1"/>
</dbReference>
<keyword evidence="8" id="KW-0843">Virulence</keyword>
<dbReference type="EC" id="2.7.13.3" evidence="2"/>
<evidence type="ECO:0000313" key="10">
    <source>
        <dbReference type="EMBL" id="PZE17419.1"/>
    </source>
</evidence>
<dbReference type="Pfam" id="PF08447">
    <property type="entry name" value="PAS_3"/>
    <property type="match status" value="1"/>
</dbReference>
<dbReference type="GO" id="GO:0005524">
    <property type="term" value="F:ATP binding"/>
    <property type="evidence" value="ECO:0007669"/>
    <property type="project" value="UniProtKB-KW"/>
</dbReference>
<keyword evidence="4" id="KW-0808">Transferase</keyword>
<dbReference type="PROSITE" id="PS50113">
    <property type="entry name" value="PAC"/>
    <property type="match status" value="1"/>
</dbReference>
<sequence length="342" mass="39267">MKNYSKSEDLYLIAETALESSLAGFWDWNMLTNEEYLSPRFKEMFGYEDHEMESSPEAWQKIVFKDDLPVMFKAFDAHVQSKGKIPFISILRYHHKNGQTIWVRCNGKVVEWSDKGEPVRAIGCHIDITEDKELEIKLKKALNERDLLLKEVHHRVKNNLQLILSLARLKDKNDKVDIQEMEDSINSIAHAYEAIYKSDRFEQISIKTYLSQIIKPLIISQDIELQITAIVFDKGIDFLIPIGLVLTELVNNSLKHAFINTEKKTISITIEHINNVLMILYKDNGIGYSQAVLDATEESNSFGIEIVKSLIEQINGTIKFYNDNGAVAKILIDTCTQNIKIT</sequence>
<name>A0A2W1MYY5_9FLAO</name>
<keyword evidence="5" id="KW-0547">Nucleotide-binding</keyword>
<keyword evidence="11" id="KW-1185">Reference proteome</keyword>
<dbReference type="SUPFAM" id="SSF55874">
    <property type="entry name" value="ATPase domain of HSP90 chaperone/DNA topoisomerase II/histidine kinase"/>
    <property type="match status" value="1"/>
</dbReference>
<evidence type="ECO:0000256" key="4">
    <source>
        <dbReference type="ARBA" id="ARBA00022679"/>
    </source>
</evidence>
<dbReference type="SMART" id="SM00387">
    <property type="entry name" value="HATPase_c"/>
    <property type="match status" value="1"/>
</dbReference>
<dbReference type="InterPro" id="IPR035965">
    <property type="entry name" value="PAS-like_dom_sf"/>
</dbReference>
<evidence type="ECO:0000256" key="7">
    <source>
        <dbReference type="ARBA" id="ARBA00022840"/>
    </source>
</evidence>
<evidence type="ECO:0000313" key="11">
    <source>
        <dbReference type="Proteomes" id="UP000249248"/>
    </source>
</evidence>
<evidence type="ECO:0000256" key="5">
    <source>
        <dbReference type="ARBA" id="ARBA00022741"/>
    </source>
</evidence>
<gene>
    <name evidence="10" type="ORF">DNU06_09110</name>
</gene>
<accession>A0A2W1MYY5</accession>
<dbReference type="PANTHER" id="PTHR41523:SF8">
    <property type="entry name" value="ETHYLENE RESPONSE SENSOR PROTEIN"/>
    <property type="match status" value="1"/>
</dbReference>
<dbReference type="Pfam" id="PF02518">
    <property type="entry name" value="HATPase_c"/>
    <property type="match status" value="1"/>
</dbReference>
<dbReference type="InterPro" id="IPR001610">
    <property type="entry name" value="PAC"/>
</dbReference>
<dbReference type="InterPro" id="IPR036890">
    <property type="entry name" value="HATPase_C_sf"/>
</dbReference>
<dbReference type="PANTHER" id="PTHR41523">
    <property type="entry name" value="TWO-COMPONENT SYSTEM SENSOR PROTEIN"/>
    <property type="match status" value="1"/>
</dbReference>
<dbReference type="AlphaFoldDB" id="A0A2W1MYY5"/>
<dbReference type="SMART" id="SM00086">
    <property type="entry name" value="PAC"/>
    <property type="match status" value="1"/>
</dbReference>
<dbReference type="Pfam" id="PF07568">
    <property type="entry name" value="HisKA_2"/>
    <property type="match status" value="1"/>
</dbReference>
<dbReference type="InterPro" id="IPR013655">
    <property type="entry name" value="PAS_fold_3"/>
</dbReference>
<keyword evidence="7" id="KW-0067">ATP-binding</keyword>
<keyword evidence="3" id="KW-0597">Phosphoprotein</keyword>
<dbReference type="InterPro" id="IPR011495">
    <property type="entry name" value="Sig_transdc_His_kin_sub2_dim/P"/>
</dbReference>
<dbReference type="Proteomes" id="UP000249248">
    <property type="component" value="Unassembled WGS sequence"/>
</dbReference>
<dbReference type="OrthoDB" id="9816309at2"/>
<feature type="domain" description="PAC" evidence="9">
    <location>
        <begin position="87"/>
        <end position="140"/>
    </location>
</feature>
<evidence type="ECO:0000256" key="6">
    <source>
        <dbReference type="ARBA" id="ARBA00022777"/>
    </source>
</evidence>
<evidence type="ECO:0000256" key="3">
    <source>
        <dbReference type="ARBA" id="ARBA00022553"/>
    </source>
</evidence>
<protein>
    <recommendedName>
        <fullName evidence="2">histidine kinase</fullName>
        <ecNumber evidence="2">2.7.13.3</ecNumber>
    </recommendedName>
</protein>
<dbReference type="InterPro" id="IPR003594">
    <property type="entry name" value="HATPase_dom"/>
</dbReference>
<dbReference type="Gene3D" id="3.30.565.10">
    <property type="entry name" value="Histidine kinase-like ATPase, C-terminal domain"/>
    <property type="match status" value="1"/>
</dbReference>
<proteinExistence type="predicted"/>
<keyword evidence="6" id="KW-0418">Kinase</keyword>
<evidence type="ECO:0000259" key="9">
    <source>
        <dbReference type="PROSITE" id="PS50113"/>
    </source>
</evidence>
<dbReference type="SUPFAM" id="SSF55785">
    <property type="entry name" value="PYP-like sensor domain (PAS domain)"/>
    <property type="match status" value="1"/>
</dbReference>
<dbReference type="RefSeq" id="WP_111062943.1">
    <property type="nucleotide sequence ID" value="NZ_JBHUCU010000016.1"/>
</dbReference>
<dbReference type="InterPro" id="IPR000014">
    <property type="entry name" value="PAS"/>
</dbReference>
<dbReference type="GO" id="GO:0004673">
    <property type="term" value="F:protein histidine kinase activity"/>
    <property type="evidence" value="ECO:0007669"/>
    <property type="project" value="UniProtKB-EC"/>
</dbReference>
<dbReference type="InterPro" id="IPR000700">
    <property type="entry name" value="PAS-assoc_C"/>
</dbReference>
<evidence type="ECO:0000256" key="1">
    <source>
        <dbReference type="ARBA" id="ARBA00000085"/>
    </source>
</evidence>
<evidence type="ECO:0000256" key="2">
    <source>
        <dbReference type="ARBA" id="ARBA00012438"/>
    </source>
</evidence>
<comment type="catalytic activity">
    <reaction evidence="1">
        <text>ATP + protein L-histidine = ADP + protein N-phospho-L-histidine.</text>
        <dbReference type="EC" id="2.7.13.3"/>
    </reaction>
</comment>